<dbReference type="InterPro" id="IPR000210">
    <property type="entry name" value="BTB/POZ_dom"/>
</dbReference>
<sequence>MEDFTNATQAFFNDEKFSDLTIVCGTSGKQFKAHRILASSHSKWFARCCSGSFAESQSRRIELKDDQPEALERMIQYFYKFDYDEVPGLVGSKLELHAWMVVISDKYEIPSFQKVASKRFMQEIKNNIDNPHLLIAAATIIYENLPYQFSSPSNGGFEDSRLHIALADAWIARGCDHNKNEHFEELTRALAQKAPAFAAHIQARVFYTMFARPVLAECLNCDHKFDLYVAYPTQAHKICPQCNVPEVIFYRKCIYICED</sequence>
<dbReference type="Gene3D" id="3.30.710.10">
    <property type="entry name" value="Potassium Channel Kv1.1, Chain A"/>
    <property type="match status" value="1"/>
</dbReference>
<dbReference type="PANTHER" id="PTHR47843">
    <property type="entry name" value="BTB DOMAIN-CONTAINING PROTEIN-RELATED"/>
    <property type="match status" value="1"/>
</dbReference>
<dbReference type="InterPro" id="IPR011333">
    <property type="entry name" value="SKP1/BTB/POZ_sf"/>
</dbReference>
<evidence type="ECO:0000313" key="2">
    <source>
        <dbReference type="EMBL" id="KAF7188249.1"/>
    </source>
</evidence>
<dbReference type="CDD" id="cd18186">
    <property type="entry name" value="BTB_POZ_ZBTB_KLHL-like"/>
    <property type="match status" value="1"/>
</dbReference>
<dbReference type="OrthoDB" id="3646030at2759"/>
<dbReference type="Pfam" id="PF00651">
    <property type="entry name" value="BTB"/>
    <property type="match status" value="1"/>
</dbReference>
<proteinExistence type="predicted"/>
<gene>
    <name evidence="2" type="ORF">HII31_10534</name>
</gene>
<protein>
    <submittedName>
        <fullName evidence="2">Kelch-like protein 30</fullName>
    </submittedName>
</protein>
<reference evidence="2" key="1">
    <citation type="submission" date="2020-04" db="EMBL/GenBank/DDBJ databases">
        <title>Draft genome resource of the tomato pathogen Pseudocercospora fuligena.</title>
        <authorList>
            <person name="Zaccaron A."/>
        </authorList>
    </citation>
    <scope>NUCLEOTIDE SEQUENCE</scope>
    <source>
        <strain evidence="2">PF001</strain>
    </source>
</reference>
<feature type="domain" description="BTB" evidence="1">
    <location>
        <begin position="18"/>
        <end position="79"/>
    </location>
</feature>
<keyword evidence="3" id="KW-1185">Reference proteome</keyword>
<evidence type="ECO:0000313" key="3">
    <source>
        <dbReference type="Proteomes" id="UP000660729"/>
    </source>
</evidence>
<organism evidence="2 3">
    <name type="scientific">Pseudocercospora fuligena</name>
    <dbReference type="NCBI Taxonomy" id="685502"/>
    <lineage>
        <taxon>Eukaryota</taxon>
        <taxon>Fungi</taxon>
        <taxon>Dikarya</taxon>
        <taxon>Ascomycota</taxon>
        <taxon>Pezizomycotina</taxon>
        <taxon>Dothideomycetes</taxon>
        <taxon>Dothideomycetidae</taxon>
        <taxon>Mycosphaerellales</taxon>
        <taxon>Mycosphaerellaceae</taxon>
        <taxon>Pseudocercospora</taxon>
    </lineage>
</organism>
<name>A0A8H6VHG4_9PEZI</name>
<accession>A0A8H6VHG4</accession>
<dbReference type="SMART" id="SM00225">
    <property type="entry name" value="BTB"/>
    <property type="match status" value="1"/>
</dbReference>
<dbReference type="PANTHER" id="PTHR47843:SF5">
    <property type="entry name" value="BTB_POZ DOMAIN PROTEIN"/>
    <property type="match status" value="1"/>
</dbReference>
<comment type="caution">
    <text evidence="2">The sequence shown here is derived from an EMBL/GenBank/DDBJ whole genome shotgun (WGS) entry which is preliminary data.</text>
</comment>
<dbReference type="AlphaFoldDB" id="A0A8H6VHG4"/>
<dbReference type="SUPFAM" id="SSF54695">
    <property type="entry name" value="POZ domain"/>
    <property type="match status" value="1"/>
</dbReference>
<dbReference type="PROSITE" id="PS50097">
    <property type="entry name" value="BTB"/>
    <property type="match status" value="1"/>
</dbReference>
<dbReference type="Proteomes" id="UP000660729">
    <property type="component" value="Unassembled WGS sequence"/>
</dbReference>
<dbReference type="EMBL" id="JABCIY010000213">
    <property type="protein sequence ID" value="KAF7188249.1"/>
    <property type="molecule type" value="Genomic_DNA"/>
</dbReference>
<evidence type="ECO:0000259" key="1">
    <source>
        <dbReference type="PROSITE" id="PS50097"/>
    </source>
</evidence>